<gene>
    <name evidence="1" type="ORF">GZH47_21040</name>
</gene>
<dbReference type="RefSeq" id="WP_162642951.1">
    <property type="nucleotide sequence ID" value="NZ_CP048286.1"/>
</dbReference>
<sequence length="127" mass="14803">MDLRETELYLERTFNRGRKEISGRGPLSTKVRIVDDVIFVKMKMEYSGLSLRLFRFVSECKQEDQYYDSVRDDSRVIAAKILSTICDLQILAMHFKIDIDNRFSFTTIILDGDLENLIVNGKVMKPD</sequence>
<dbReference type="AlphaFoldDB" id="A0A6C0P3G5"/>
<dbReference type="EMBL" id="CP048286">
    <property type="protein sequence ID" value="QHW33038.1"/>
    <property type="molecule type" value="Genomic_DNA"/>
</dbReference>
<organism evidence="1 2">
    <name type="scientific">Paenibacillus rhizovicinus</name>
    <dbReference type="NCBI Taxonomy" id="2704463"/>
    <lineage>
        <taxon>Bacteria</taxon>
        <taxon>Bacillati</taxon>
        <taxon>Bacillota</taxon>
        <taxon>Bacilli</taxon>
        <taxon>Bacillales</taxon>
        <taxon>Paenibacillaceae</taxon>
        <taxon>Paenibacillus</taxon>
    </lineage>
</organism>
<name>A0A6C0P3G5_9BACL</name>
<dbReference type="Proteomes" id="UP000479114">
    <property type="component" value="Chromosome"/>
</dbReference>
<evidence type="ECO:0000313" key="2">
    <source>
        <dbReference type="Proteomes" id="UP000479114"/>
    </source>
</evidence>
<proteinExistence type="predicted"/>
<protein>
    <submittedName>
        <fullName evidence="1">DUF2294 family protein</fullName>
    </submittedName>
</protein>
<keyword evidence="2" id="KW-1185">Reference proteome</keyword>
<evidence type="ECO:0000313" key="1">
    <source>
        <dbReference type="EMBL" id="QHW33038.1"/>
    </source>
</evidence>
<reference evidence="1 2" key="1">
    <citation type="submission" date="2020-02" db="EMBL/GenBank/DDBJ databases">
        <title>Paenibacillus sp. nov., isolated from rhizosphere soil of tomato.</title>
        <authorList>
            <person name="Weon H.-Y."/>
            <person name="Lee S.A."/>
        </authorList>
    </citation>
    <scope>NUCLEOTIDE SEQUENCE [LARGE SCALE GENOMIC DNA]</scope>
    <source>
        <strain evidence="1 2">14171R-81</strain>
    </source>
</reference>
<accession>A0A6C0P3G5</accession>
<dbReference type="KEGG" id="prz:GZH47_21040"/>